<keyword evidence="5" id="KW-0472">Membrane</keyword>
<dbReference type="Pfam" id="PF09402">
    <property type="entry name" value="MSC"/>
    <property type="match status" value="1"/>
</dbReference>
<name>A0A0D2DPB0_9EURO</name>
<feature type="compositionally biased region" description="Basic and acidic residues" evidence="7">
    <location>
        <begin position="168"/>
        <end position="181"/>
    </location>
</feature>
<protein>
    <recommendedName>
        <fullName evidence="12">LEM-like domain-containing protein</fullName>
    </recommendedName>
</protein>
<gene>
    <name evidence="10" type="ORF">PV06_03113</name>
</gene>
<proteinExistence type="predicted"/>
<reference evidence="10 11" key="1">
    <citation type="submission" date="2015-01" db="EMBL/GenBank/DDBJ databases">
        <title>The Genome Sequence of Exophiala oligosperma CBS72588.</title>
        <authorList>
            <consortium name="The Broad Institute Genomics Platform"/>
            <person name="Cuomo C."/>
            <person name="de Hoog S."/>
            <person name="Gorbushina A."/>
            <person name="Stielow B."/>
            <person name="Teixiera M."/>
            <person name="Abouelleil A."/>
            <person name="Chapman S.B."/>
            <person name="Priest M."/>
            <person name="Young S.K."/>
            <person name="Wortman J."/>
            <person name="Nusbaum C."/>
            <person name="Birren B."/>
        </authorList>
    </citation>
    <scope>NUCLEOTIDE SEQUENCE [LARGE SCALE GENOMIC DNA]</scope>
    <source>
        <strain evidence="10 11">CBS 72588</strain>
    </source>
</reference>
<comment type="subcellular location">
    <subcellularLocation>
        <location evidence="1">Nucleus inner membrane</location>
    </subcellularLocation>
</comment>
<evidence type="ECO:0008006" key="12">
    <source>
        <dbReference type="Google" id="ProtNLM"/>
    </source>
</evidence>
<keyword evidence="3" id="KW-0812">Transmembrane</keyword>
<evidence type="ECO:0000259" key="9">
    <source>
        <dbReference type="Pfam" id="PF12949"/>
    </source>
</evidence>
<dbReference type="GO" id="GO:0034399">
    <property type="term" value="C:nuclear periphery"/>
    <property type="evidence" value="ECO:0007669"/>
    <property type="project" value="TreeGrafter"/>
</dbReference>
<evidence type="ECO:0000259" key="8">
    <source>
        <dbReference type="Pfam" id="PF09402"/>
    </source>
</evidence>
<feature type="region of interest" description="Disordered" evidence="7">
    <location>
        <begin position="278"/>
        <end position="304"/>
    </location>
</feature>
<feature type="compositionally biased region" description="Basic and acidic residues" evidence="7">
    <location>
        <begin position="709"/>
        <end position="723"/>
    </location>
</feature>
<feature type="domain" description="Man1/Src1-like C-terminal" evidence="8">
    <location>
        <begin position="317"/>
        <end position="659"/>
    </location>
</feature>
<dbReference type="PANTHER" id="PTHR47808">
    <property type="entry name" value="INNER NUCLEAR MEMBRANE PROTEIN HEH2-RELATED"/>
    <property type="match status" value="1"/>
</dbReference>
<keyword evidence="6" id="KW-0539">Nucleus</keyword>
<evidence type="ECO:0000256" key="3">
    <source>
        <dbReference type="ARBA" id="ARBA00022692"/>
    </source>
</evidence>
<dbReference type="GO" id="GO:0005783">
    <property type="term" value="C:endoplasmic reticulum"/>
    <property type="evidence" value="ECO:0007669"/>
    <property type="project" value="TreeGrafter"/>
</dbReference>
<dbReference type="InterPro" id="IPR041885">
    <property type="entry name" value="MAN1_winged_helix_dom"/>
</dbReference>
<dbReference type="HOGENOM" id="CLU_010838_2_0_1"/>
<feature type="domain" description="HeH/LEM" evidence="9">
    <location>
        <begin position="16"/>
        <end position="49"/>
    </location>
</feature>
<keyword evidence="2" id="KW-0597">Phosphoprotein</keyword>
<dbReference type="GeneID" id="27355187"/>
<dbReference type="InterPro" id="IPR025856">
    <property type="entry name" value="HeH/LEM_domain"/>
</dbReference>
<dbReference type="Proteomes" id="UP000053342">
    <property type="component" value="Unassembled WGS sequence"/>
</dbReference>
<dbReference type="GO" id="GO:0005637">
    <property type="term" value="C:nuclear inner membrane"/>
    <property type="evidence" value="ECO:0007669"/>
    <property type="project" value="UniProtKB-SubCell"/>
</dbReference>
<feature type="region of interest" description="Disordered" evidence="7">
    <location>
        <begin position="665"/>
        <end position="723"/>
    </location>
</feature>
<dbReference type="RefSeq" id="XP_016264874.1">
    <property type="nucleotide sequence ID" value="XM_016403869.1"/>
</dbReference>
<evidence type="ECO:0000313" key="10">
    <source>
        <dbReference type="EMBL" id="KIW44658.1"/>
    </source>
</evidence>
<dbReference type="VEuPathDB" id="FungiDB:PV06_03113"/>
<dbReference type="STRING" id="215243.A0A0D2DPB0"/>
<feature type="compositionally biased region" description="Basic and acidic residues" evidence="7">
    <location>
        <begin position="139"/>
        <end position="151"/>
    </location>
</feature>
<dbReference type="AlphaFoldDB" id="A0A0D2DPB0"/>
<evidence type="ECO:0000256" key="1">
    <source>
        <dbReference type="ARBA" id="ARBA00004540"/>
    </source>
</evidence>
<dbReference type="Pfam" id="PF12949">
    <property type="entry name" value="HeH"/>
    <property type="match status" value="1"/>
</dbReference>
<dbReference type="EMBL" id="KN847334">
    <property type="protein sequence ID" value="KIW44658.1"/>
    <property type="molecule type" value="Genomic_DNA"/>
</dbReference>
<feature type="compositionally biased region" description="Basic and acidic residues" evidence="7">
    <location>
        <begin position="688"/>
        <end position="701"/>
    </location>
</feature>
<evidence type="ECO:0000313" key="11">
    <source>
        <dbReference type="Proteomes" id="UP000053342"/>
    </source>
</evidence>
<feature type="region of interest" description="Disordered" evidence="7">
    <location>
        <begin position="62"/>
        <end position="265"/>
    </location>
</feature>
<dbReference type="CDD" id="cd12935">
    <property type="entry name" value="LEM_like"/>
    <property type="match status" value="1"/>
</dbReference>
<evidence type="ECO:0000256" key="4">
    <source>
        <dbReference type="ARBA" id="ARBA00022989"/>
    </source>
</evidence>
<sequence>MAEDNELYYLQPGFDLSSLTVPKLRSILVTHDIPYSSGAKKGQLLETVEQELLPKASKLLKAQARVRRTSKGITDVPSSQESTVDGEDGGDKQLMPPPKTPRSRKSRSELATETTDAAPSTSRRRTKTPSRRSTTRTPRASDTEPEVERTGRKSRKSIPQPILPPAVKIDEPDARMKRESLEAGTSPFSDDNPFQSGSSPPSGADRRKSASRSRKSLTATSTRKSPTKRRETRSPPIKSEEDEPLRASYSFPVSRITSDEPEDGVQVTEEFTADAARELAEDERNGQVVPARPSALVRRKKQKPTSTVAKTAPWAVMTTVLAALAGWYRQEKINVGYCGVGEPHWSLAQNPHIPAWVHQNFEPTCEPCPQHAICYPDMEVQCETDFVLQPHPLSVNGLVPLPPTCEPDSEKQRRIKAVADRAVEDLRERRAAYECGDTVSKAEEAVSSATANVQAVAKSTASKLEVTEEDLKKSVSKLRRKGMTEQEFEDLWRGALGDIMGRDEVEVTHDTSGRLVLSSTSLARLPFGCAVRRSMVRTVSQNRIPIGVLIAIISALFYGRNKIMAYQRATAQIPGLVATTLDRLATQAALYHDQRTSEAFISVGQLRDDVLRHVFSASERERVWQNVRKIVESNSNVRAATREGGKTGEWSRVWEWIGPVDLAPGLEGRRSGGGGLLEASSSSTTTARRGENGSDGVEQRSRIQTPDRATVEVRRWDEGRPIY</sequence>
<dbReference type="GO" id="GO:0071763">
    <property type="term" value="P:nuclear membrane organization"/>
    <property type="evidence" value="ECO:0007669"/>
    <property type="project" value="TreeGrafter"/>
</dbReference>
<feature type="compositionally biased region" description="Low complexity" evidence="7">
    <location>
        <begin position="677"/>
        <end position="687"/>
    </location>
</feature>
<dbReference type="InterPro" id="IPR018996">
    <property type="entry name" value="Man1/Src1-like_C"/>
</dbReference>
<evidence type="ECO:0000256" key="2">
    <source>
        <dbReference type="ARBA" id="ARBA00022553"/>
    </source>
</evidence>
<evidence type="ECO:0000256" key="6">
    <source>
        <dbReference type="ARBA" id="ARBA00023242"/>
    </source>
</evidence>
<dbReference type="InterPro" id="IPR044780">
    <property type="entry name" value="Heh2/Src1"/>
</dbReference>
<dbReference type="PANTHER" id="PTHR47808:SF2">
    <property type="entry name" value="LEM DOMAIN-CONTAINING PROTEIN 2"/>
    <property type="match status" value="1"/>
</dbReference>
<dbReference type="Gene3D" id="1.10.10.1180">
    <property type="entry name" value="MAN1, winged-helix domain"/>
    <property type="match status" value="1"/>
</dbReference>
<organism evidence="10 11">
    <name type="scientific">Exophiala oligosperma</name>
    <dbReference type="NCBI Taxonomy" id="215243"/>
    <lineage>
        <taxon>Eukaryota</taxon>
        <taxon>Fungi</taxon>
        <taxon>Dikarya</taxon>
        <taxon>Ascomycota</taxon>
        <taxon>Pezizomycotina</taxon>
        <taxon>Eurotiomycetes</taxon>
        <taxon>Chaetothyriomycetidae</taxon>
        <taxon>Chaetothyriales</taxon>
        <taxon>Herpotrichiellaceae</taxon>
        <taxon>Exophiala</taxon>
    </lineage>
</organism>
<accession>A0A0D2DPB0</accession>
<evidence type="ECO:0000256" key="5">
    <source>
        <dbReference type="ARBA" id="ARBA00023136"/>
    </source>
</evidence>
<keyword evidence="11" id="KW-1185">Reference proteome</keyword>
<feature type="compositionally biased region" description="Basic residues" evidence="7">
    <location>
        <begin position="122"/>
        <end position="134"/>
    </location>
</feature>
<keyword evidence="4" id="KW-1133">Transmembrane helix</keyword>
<dbReference type="OrthoDB" id="2503928at2759"/>
<feature type="compositionally biased region" description="Polar residues" evidence="7">
    <location>
        <begin position="186"/>
        <end position="201"/>
    </location>
</feature>
<dbReference type="GO" id="GO:0003682">
    <property type="term" value="F:chromatin binding"/>
    <property type="evidence" value="ECO:0007669"/>
    <property type="project" value="InterPro"/>
</dbReference>
<evidence type="ECO:0000256" key="7">
    <source>
        <dbReference type="SAM" id="MobiDB-lite"/>
    </source>
</evidence>